<gene>
    <name evidence="1" type="ORF">CCMA1212_006159</name>
</gene>
<reference evidence="1 2" key="1">
    <citation type="submission" date="2018-01" db="EMBL/GenBank/DDBJ databases">
        <title>Genome characterization of the sugarcane-associated fungus Trichoderma ghanense CCMA-1212 and their application in lignocelulose bioconversion.</title>
        <authorList>
            <person name="Steindorff A.S."/>
            <person name="Mendes T.D."/>
            <person name="Vilela E.S.D."/>
            <person name="Rodrigues D.S."/>
            <person name="Formighieri E.F."/>
            <person name="Melo I.S."/>
            <person name="Favaro L.C.L."/>
        </authorList>
    </citation>
    <scope>NUCLEOTIDE SEQUENCE [LARGE SCALE GENOMIC DNA]</scope>
    <source>
        <strain evidence="1 2">CCMA-1212</strain>
    </source>
</reference>
<dbReference type="EMBL" id="PPTA01000008">
    <property type="protein sequence ID" value="TFB01847.1"/>
    <property type="molecule type" value="Genomic_DNA"/>
</dbReference>
<keyword evidence="2" id="KW-1185">Reference proteome</keyword>
<sequence>MCRDPKQAPLGAPKACETSKVLYPAGISLLSPPLQYYPPVIFSIEPMQNKRANASQSQRLRSVTEN</sequence>
<accession>A0ABY2H2V4</accession>
<evidence type="ECO:0000313" key="2">
    <source>
        <dbReference type="Proteomes" id="UP001642720"/>
    </source>
</evidence>
<dbReference type="Proteomes" id="UP001642720">
    <property type="component" value="Unassembled WGS sequence"/>
</dbReference>
<name>A0ABY2H2V4_9HYPO</name>
<comment type="caution">
    <text evidence="1">The sequence shown here is derived from an EMBL/GenBank/DDBJ whole genome shotgun (WGS) entry which is preliminary data.</text>
</comment>
<proteinExistence type="predicted"/>
<evidence type="ECO:0000313" key="1">
    <source>
        <dbReference type="EMBL" id="TFB01847.1"/>
    </source>
</evidence>
<organism evidence="1 2">
    <name type="scientific">Trichoderma ghanense</name>
    <dbReference type="NCBI Taxonomy" id="65468"/>
    <lineage>
        <taxon>Eukaryota</taxon>
        <taxon>Fungi</taxon>
        <taxon>Dikarya</taxon>
        <taxon>Ascomycota</taxon>
        <taxon>Pezizomycotina</taxon>
        <taxon>Sordariomycetes</taxon>
        <taxon>Hypocreomycetidae</taxon>
        <taxon>Hypocreales</taxon>
        <taxon>Hypocreaceae</taxon>
        <taxon>Trichoderma</taxon>
    </lineage>
</organism>
<protein>
    <submittedName>
        <fullName evidence="1">Uncharacterized protein</fullName>
    </submittedName>
</protein>
<dbReference type="GeneID" id="300577846"/>
<dbReference type="RefSeq" id="XP_073558048.1">
    <property type="nucleotide sequence ID" value="XM_073703396.1"/>
</dbReference>